<organism evidence="2 3">
    <name type="scientific">Mortierella alpina</name>
    <name type="common">Oleaginous fungus</name>
    <name type="synonym">Mortierella renispora</name>
    <dbReference type="NCBI Taxonomy" id="64518"/>
    <lineage>
        <taxon>Eukaryota</taxon>
        <taxon>Fungi</taxon>
        <taxon>Fungi incertae sedis</taxon>
        <taxon>Mucoromycota</taxon>
        <taxon>Mortierellomycotina</taxon>
        <taxon>Mortierellomycetes</taxon>
        <taxon>Mortierellales</taxon>
        <taxon>Mortierellaceae</taxon>
        <taxon>Mortierella</taxon>
    </lineage>
</organism>
<evidence type="ECO:0000313" key="3">
    <source>
        <dbReference type="Proteomes" id="UP000738359"/>
    </source>
</evidence>
<dbReference type="OrthoDB" id="5309244at2759"/>
<feature type="signal peptide" evidence="1">
    <location>
        <begin position="1"/>
        <end position="20"/>
    </location>
</feature>
<name>A0A9P6JDZ8_MORAP</name>
<accession>A0A9P6JDZ8</accession>
<dbReference type="Pfam" id="PF15474">
    <property type="entry name" value="MU117"/>
    <property type="match status" value="1"/>
</dbReference>
<gene>
    <name evidence="2" type="ORF">BGZ70_008184</name>
</gene>
<keyword evidence="1" id="KW-0732">Signal</keyword>
<dbReference type="EMBL" id="JAAAHY010000057">
    <property type="protein sequence ID" value="KAF9967794.1"/>
    <property type="molecule type" value="Genomic_DNA"/>
</dbReference>
<reference evidence="2" key="1">
    <citation type="journal article" date="2020" name="Fungal Divers.">
        <title>Resolving the Mortierellaceae phylogeny through synthesis of multi-gene phylogenetics and phylogenomics.</title>
        <authorList>
            <person name="Vandepol N."/>
            <person name="Liber J."/>
            <person name="Desiro A."/>
            <person name="Na H."/>
            <person name="Kennedy M."/>
            <person name="Barry K."/>
            <person name="Grigoriev I.V."/>
            <person name="Miller A.N."/>
            <person name="O'Donnell K."/>
            <person name="Stajich J.E."/>
            <person name="Bonito G."/>
        </authorList>
    </citation>
    <scope>NUCLEOTIDE SEQUENCE</scope>
    <source>
        <strain evidence="2">CK1249</strain>
    </source>
</reference>
<dbReference type="Proteomes" id="UP000738359">
    <property type="component" value="Unassembled WGS sequence"/>
</dbReference>
<sequence>MAKTFSLLLVLAVAASSALGYSNNCHGSSRCTKDMAPTCVSAYSRFTDGTIYTASTSRTYGNCAAIYRCNGLYPSGMTGSKLKNLFSQIYSAQGCKGCGSHAFNGGDCEVTLNYCSDCKDSGTPH</sequence>
<keyword evidence="3" id="KW-1185">Reference proteome</keyword>
<comment type="caution">
    <text evidence="2">The sequence shown here is derived from an EMBL/GenBank/DDBJ whole genome shotgun (WGS) entry which is preliminary data.</text>
</comment>
<dbReference type="AlphaFoldDB" id="A0A9P6JDZ8"/>
<protein>
    <submittedName>
        <fullName evidence="2">Uncharacterized protein</fullName>
    </submittedName>
</protein>
<proteinExistence type="predicted"/>
<dbReference type="InterPro" id="IPR029167">
    <property type="entry name" value="Mug117"/>
</dbReference>
<feature type="chain" id="PRO_5040455551" evidence="1">
    <location>
        <begin position="21"/>
        <end position="125"/>
    </location>
</feature>
<evidence type="ECO:0000313" key="2">
    <source>
        <dbReference type="EMBL" id="KAF9967794.1"/>
    </source>
</evidence>
<evidence type="ECO:0000256" key="1">
    <source>
        <dbReference type="SAM" id="SignalP"/>
    </source>
</evidence>